<dbReference type="EMBL" id="JAEPRB010000043">
    <property type="protein sequence ID" value="KAG2224438.1"/>
    <property type="molecule type" value="Genomic_DNA"/>
</dbReference>
<name>A0A8H7VPX1_9FUNG</name>
<reference evidence="1 2" key="1">
    <citation type="submission" date="2020-12" db="EMBL/GenBank/DDBJ databases">
        <title>Metabolic potential, ecology and presence of endohyphal bacteria is reflected in genomic diversity of Mucoromycotina.</title>
        <authorList>
            <person name="Muszewska A."/>
            <person name="Okrasinska A."/>
            <person name="Steczkiewicz K."/>
            <person name="Drgas O."/>
            <person name="Orlowska M."/>
            <person name="Perlinska-Lenart U."/>
            <person name="Aleksandrzak-Piekarczyk T."/>
            <person name="Szatraj K."/>
            <person name="Zielenkiewicz U."/>
            <person name="Pilsyk S."/>
            <person name="Malc E."/>
            <person name="Mieczkowski P."/>
            <person name="Kruszewska J.S."/>
            <person name="Biernat P."/>
            <person name="Pawlowska J."/>
        </authorList>
    </citation>
    <scope>NUCLEOTIDE SEQUENCE [LARGE SCALE GENOMIC DNA]</scope>
    <source>
        <strain evidence="1 2">CBS 142.35</strain>
    </source>
</reference>
<dbReference type="AlphaFoldDB" id="A0A8H7VPX1"/>
<gene>
    <name evidence="1" type="ORF">INT45_002977</name>
</gene>
<evidence type="ECO:0000313" key="2">
    <source>
        <dbReference type="Proteomes" id="UP000646827"/>
    </source>
</evidence>
<dbReference type="Proteomes" id="UP000646827">
    <property type="component" value="Unassembled WGS sequence"/>
</dbReference>
<evidence type="ECO:0000313" key="1">
    <source>
        <dbReference type="EMBL" id="KAG2224438.1"/>
    </source>
</evidence>
<keyword evidence="2" id="KW-1185">Reference proteome</keyword>
<organism evidence="1 2">
    <name type="scientific">Circinella minor</name>
    <dbReference type="NCBI Taxonomy" id="1195481"/>
    <lineage>
        <taxon>Eukaryota</taxon>
        <taxon>Fungi</taxon>
        <taxon>Fungi incertae sedis</taxon>
        <taxon>Mucoromycota</taxon>
        <taxon>Mucoromycotina</taxon>
        <taxon>Mucoromycetes</taxon>
        <taxon>Mucorales</taxon>
        <taxon>Lichtheimiaceae</taxon>
        <taxon>Circinella</taxon>
    </lineage>
</organism>
<protein>
    <submittedName>
        <fullName evidence="1">Uncharacterized protein</fullName>
    </submittedName>
</protein>
<dbReference type="OrthoDB" id="2385582at2759"/>
<accession>A0A8H7VPX1</accession>
<sequence>MHAQKKQKAITSDIHWCIENCNNLSPSSFIEAFKYEHLCHSFVIDPWDKTYEQKSVFTSDEIKEIKSTKAKKMPTIDDKTLKYLDEYKELKSWSQVRRLINQPQQWDGPGVGTWGVDDDNNSETWLLAHIWTIVDRAFDDIQLDVVRVWSREAGKQTDDIDSKLLREPDLKLPKALKNMMMFLKNERGSADGLRVVGLLQYG</sequence>
<proteinExistence type="predicted"/>
<comment type="caution">
    <text evidence="1">The sequence shown here is derived from an EMBL/GenBank/DDBJ whole genome shotgun (WGS) entry which is preliminary data.</text>
</comment>